<proteinExistence type="predicted"/>
<gene>
    <name evidence="1" type="ORF">EVA_10564</name>
</gene>
<name>J9GN67_9ZZZZ</name>
<evidence type="ECO:0000313" key="1">
    <source>
        <dbReference type="EMBL" id="EJX01330.1"/>
    </source>
</evidence>
<dbReference type="InterPro" id="IPR036388">
    <property type="entry name" value="WH-like_DNA-bd_sf"/>
</dbReference>
<dbReference type="InterPro" id="IPR019707">
    <property type="entry name" value="DUF2582"/>
</dbReference>
<accession>J9GN67</accession>
<protein>
    <recommendedName>
        <fullName evidence="2">Winged helix-turn-helix domain-containing protein</fullName>
    </recommendedName>
</protein>
<dbReference type="EMBL" id="AMCI01002994">
    <property type="protein sequence ID" value="EJX01330.1"/>
    <property type="molecule type" value="Genomic_DNA"/>
</dbReference>
<dbReference type="Gene3D" id="1.10.10.10">
    <property type="entry name" value="Winged helix-like DNA-binding domain superfamily/Winged helix DNA-binding domain"/>
    <property type="match status" value="1"/>
</dbReference>
<dbReference type="AlphaFoldDB" id="J9GN67"/>
<organism evidence="1">
    <name type="scientific">gut metagenome</name>
    <dbReference type="NCBI Taxonomy" id="749906"/>
    <lineage>
        <taxon>unclassified sequences</taxon>
        <taxon>metagenomes</taxon>
        <taxon>organismal metagenomes</taxon>
    </lineage>
</organism>
<sequence>MKAENIGKNAGIVWRALDEHQNEMDFDTLAQRTQLSTMDLAAAIGWLSREGKIVVKEVGDTYNFSVFCEYYY</sequence>
<reference evidence="1" key="1">
    <citation type="journal article" date="2012" name="PLoS ONE">
        <title>Gene sets for utilization of primary and secondary nutrition supplies in the distal gut of endangered iberian lynx.</title>
        <authorList>
            <person name="Alcaide M."/>
            <person name="Messina E."/>
            <person name="Richter M."/>
            <person name="Bargiela R."/>
            <person name="Peplies J."/>
            <person name="Huws S.A."/>
            <person name="Newbold C.J."/>
            <person name="Golyshin P.N."/>
            <person name="Simon M.A."/>
            <person name="Lopez G."/>
            <person name="Yakimov M.M."/>
            <person name="Ferrer M."/>
        </authorList>
    </citation>
    <scope>NUCLEOTIDE SEQUENCE</scope>
</reference>
<evidence type="ECO:0008006" key="2">
    <source>
        <dbReference type="Google" id="ProtNLM"/>
    </source>
</evidence>
<comment type="caution">
    <text evidence="1">The sequence shown here is derived from an EMBL/GenBank/DDBJ whole genome shotgun (WGS) entry which is preliminary data.</text>
</comment>
<dbReference type="Pfam" id="PF10771">
    <property type="entry name" value="DUF2582"/>
    <property type="match status" value="1"/>
</dbReference>